<dbReference type="EMBL" id="LJAM02000694">
    <property type="protein sequence ID" value="RAP69570.1"/>
    <property type="molecule type" value="Genomic_DNA"/>
</dbReference>
<proteinExistence type="predicted"/>
<dbReference type="AlphaFoldDB" id="A0A328THN4"/>
<comment type="caution">
    <text evidence="1">The sequence shown here is derived from an EMBL/GenBank/DDBJ whole genome shotgun (WGS) entry which is preliminary data.</text>
</comment>
<evidence type="ECO:0000313" key="2">
    <source>
        <dbReference type="Proteomes" id="UP000244334"/>
    </source>
</evidence>
<gene>
    <name evidence="1" type="ORF">ACZ87_03639</name>
</gene>
<sequence length="44" mass="5303">MIYIISDEIEKNHINHLSQSFILKIFIRRVKRRKTRNSGAYVIT</sequence>
<accession>A0A328THN4</accession>
<reference evidence="1" key="1">
    <citation type="submission" date="2018-04" db="EMBL/GenBank/DDBJ databases">
        <title>Genomes of the Obligate Erwinia dacicola and Facultative Enterobacter sp. OLF Endosymbionts of the Olive Fruit fly, Bactrocera oleae.</title>
        <authorList>
            <person name="Estes A.M."/>
            <person name="Hearn D.J."/>
            <person name="Agarwal S."/>
            <person name="Pierson E.A."/>
            <person name="Dunning-Hotopp J.C."/>
        </authorList>
    </citation>
    <scope>NUCLEOTIDE SEQUENCE [LARGE SCALE GENOMIC DNA]</scope>
    <source>
        <strain evidence="1">Oroville</strain>
    </source>
</reference>
<protein>
    <submittedName>
        <fullName evidence="1">Uncharacterized protein</fullName>
    </submittedName>
</protein>
<organism evidence="1 2">
    <name type="scientific">Candidatus Erwinia dacicola</name>
    <dbReference type="NCBI Taxonomy" id="252393"/>
    <lineage>
        <taxon>Bacteria</taxon>
        <taxon>Pseudomonadati</taxon>
        <taxon>Pseudomonadota</taxon>
        <taxon>Gammaproteobacteria</taxon>
        <taxon>Enterobacterales</taxon>
        <taxon>Erwiniaceae</taxon>
        <taxon>Erwinia</taxon>
    </lineage>
</organism>
<dbReference type="Proteomes" id="UP000244334">
    <property type="component" value="Unassembled WGS sequence"/>
</dbReference>
<name>A0A328THN4_9GAMM</name>
<evidence type="ECO:0000313" key="1">
    <source>
        <dbReference type="EMBL" id="RAP69570.1"/>
    </source>
</evidence>
<keyword evidence="2" id="KW-1185">Reference proteome</keyword>